<gene>
    <name evidence="2" type="ORF">EVAR_24190_1</name>
</gene>
<evidence type="ECO:0000256" key="1">
    <source>
        <dbReference type="SAM" id="MobiDB-lite"/>
    </source>
</evidence>
<dbReference type="AlphaFoldDB" id="A0A4C1W7C4"/>
<feature type="region of interest" description="Disordered" evidence="1">
    <location>
        <begin position="143"/>
        <end position="169"/>
    </location>
</feature>
<dbReference type="Proteomes" id="UP000299102">
    <property type="component" value="Unassembled WGS sequence"/>
</dbReference>
<evidence type="ECO:0000313" key="3">
    <source>
        <dbReference type="Proteomes" id="UP000299102"/>
    </source>
</evidence>
<proteinExistence type="predicted"/>
<dbReference type="EMBL" id="BGZK01000475">
    <property type="protein sequence ID" value="GBP45997.1"/>
    <property type="molecule type" value="Genomic_DNA"/>
</dbReference>
<organism evidence="2 3">
    <name type="scientific">Eumeta variegata</name>
    <name type="common">Bagworm moth</name>
    <name type="synonym">Eumeta japonica</name>
    <dbReference type="NCBI Taxonomy" id="151549"/>
    <lineage>
        <taxon>Eukaryota</taxon>
        <taxon>Metazoa</taxon>
        <taxon>Ecdysozoa</taxon>
        <taxon>Arthropoda</taxon>
        <taxon>Hexapoda</taxon>
        <taxon>Insecta</taxon>
        <taxon>Pterygota</taxon>
        <taxon>Neoptera</taxon>
        <taxon>Endopterygota</taxon>
        <taxon>Lepidoptera</taxon>
        <taxon>Glossata</taxon>
        <taxon>Ditrysia</taxon>
        <taxon>Tineoidea</taxon>
        <taxon>Psychidae</taxon>
        <taxon>Oiketicinae</taxon>
        <taxon>Eumeta</taxon>
    </lineage>
</organism>
<keyword evidence="3" id="KW-1185">Reference proteome</keyword>
<evidence type="ECO:0000313" key="2">
    <source>
        <dbReference type="EMBL" id="GBP45997.1"/>
    </source>
</evidence>
<sequence length="169" mass="18880">MSQLDSEWKLRWTNPPPPLPHPPLYHSTARSINPLLLPLQHSHIHHILHSYPRSRQRFNDSSYQLHSVRSHGETPPLLTSSPRMRARRAPIKLHHADTEQPTDSVRLVDFLLSTLCYMYNRPKPSIINLTRSHCTSGTERRAARAARSGRAPSVSGAGAAGAGRSVGVL</sequence>
<protein>
    <submittedName>
        <fullName evidence="2">Uncharacterized protein</fullName>
    </submittedName>
</protein>
<accession>A0A4C1W7C4</accession>
<reference evidence="2 3" key="1">
    <citation type="journal article" date="2019" name="Commun. Biol.">
        <title>The bagworm genome reveals a unique fibroin gene that provides high tensile strength.</title>
        <authorList>
            <person name="Kono N."/>
            <person name="Nakamura H."/>
            <person name="Ohtoshi R."/>
            <person name="Tomita M."/>
            <person name="Numata K."/>
            <person name="Arakawa K."/>
        </authorList>
    </citation>
    <scope>NUCLEOTIDE SEQUENCE [LARGE SCALE GENOMIC DNA]</scope>
</reference>
<comment type="caution">
    <text evidence="2">The sequence shown here is derived from an EMBL/GenBank/DDBJ whole genome shotgun (WGS) entry which is preliminary data.</text>
</comment>
<name>A0A4C1W7C4_EUMVA</name>
<feature type="compositionally biased region" description="Low complexity" evidence="1">
    <location>
        <begin position="145"/>
        <end position="169"/>
    </location>
</feature>